<keyword evidence="4" id="KW-0233">DNA recombination</keyword>
<organism evidence="7 8">
    <name type="scientific">Paenibacillus etheri</name>
    <dbReference type="NCBI Taxonomy" id="1306852"/>
    <lineage>
        <taxon>Bacteria</taxon>
        <taxon>Bacillati</taxon>
        <taxon>Bacillota</taxon>
        <taxon>Bacilli</taxon>
        <taxon>Bacillales</taxon>
        <taxon>Paenibacillaceae</taxon>
        <taxon>Paenibacillus</taxon>
    </lineage>
</organism>
<dbReference type="CDD" id="cd01189">
    <property type="entry name" value="INT_ICEBs1_C_like"/>
    <property type="match status" value="1"/>
</dbReference>
<dbReference type="InterPro" id="IPR013762">
    <property type="entry name" value="Integrase-like_cat_sf"/>
</dbReference>
<proteinExistence type="inferred from homology"/>
<reference evidence="7 8" key="1">
    <citation type="journal article" date="2015" name="Int. Biodeterior. Biodegradation">
        <title>Physiological and genetic screening methods for the isolation of methyl tert-butyl ether-degrading bacteria for bioremediation purposes.</title>
        <authorList>
            <person name="Guisado I.M."/>
            <person name="Purswani J."/>
            <person name="Gonzalez Lopez J."/>
            <person name="Pozo C."/>
        </authorList>
    </citation>
    <scope>NUCLEOTIDE SEQUENCE [LARGE SCALE GENOMIC DNA]</scope>
    <source>
        <strain evidence="7 8">SH7</strain>
    </source>
</reference>
<dbReference type="Pfam" id="PF00589">
    <property type="entry name" value="Phage_integrase"/>
    <property type="match status" value="1"/>
</dbReference>
<name>A0A0W1B3N1_9BACL</name>
<evidence type="ECO:0000256" key="4">
    <source>
        <dbReference type="ARBA" id="ARBA00023172"/>
    </source>
</evidence>
<keyword evidence="8" id="KW-1185">Reference proteome</keyword>
<dbReference type="GO" id="GO:0003677">
    <property type="term" value="F:DNA binding"/>
    <property type="evidence" value="ECO:0007669"/>
    <property type="project" value="UniProtKB-KW"/>
</dbReference>
<comment type="caution">
    <text evidence="7">The sequence shown here is derived from an EMBL/GenBank/DDBJ whole genome shotgun (WGS) entry which is preliminary data.</text>
</comment>
<evidence type="ECO:0000256" key="2">
    <source>
        <dbReference type="ARBA" id="ARBA00022908"/>
    </source>
</evidence>
<dbReference type="Pfam" id="PF14657">
    <property type="entry name" value="Arm-DNA-bind_4"/>
    <property type="match status" value="1"/>
</dbReference>
<evidence type="ECO:0000256" key="1">
    <source>
        <dbReference type="ARBA" id="ARBA00008857"/>
    </source>
</evidence>
<evidence type="ECO:0000313" key="8">
    <source>
        <dbReference type="Proteomes" id="UP000054709"/>
    </source>
</evidence>
<dbReference type="InterPro" id="IPR002104">
    <property type="entry name" value="Integrase_catalytic"/>
</dbReference>
<feature type="domain" description="Tyr recombinase" evidence="6">
    <location>
        <begin position="166"/>
        <end position="365"/>
    </location>
</feature>
<dbReference type="InterPro" id="IPR004107">
    <property type="entry name" value="Integrase_SAM-like_N"/>
</dbReference>
<evidence type="ECO:0000256" key="5">
    <source>
        <dbReference type="SAM" id="MobiDB-lite"/>
    </source>
</evidence>
<dbReference type="RefSeq" id="WP_060622071.1">
    <property type="nucleotide sequence ID" value="NZ_LCZJ02000015.1"/>
</dbReference>
<comment type="similarity">
    <text evidence="1">Belongs to the 'phage' integrase family.</text>
</comment>
<dbReference type="Gene3D" id="1.10.150.130">
    <property type="match status" value="1"/>
</dbReference>
<dbReference type="InterPro" id="IPR028259">
    <property type="entry name" value="AP2-like_int_N"/>
</dbReference>
<accession>A0A0W1B3N1</accession>
<dbReference type="Gene3D" id="1.10.443.10">
    <property type="entry name" value="Intergrase catalytic core"/>
    <property type="match status" value="1"/>
</dbReference>
<dbReference type="AlphaFoldDB" id="A0A0W1B3N1"/>
<dbReference type="Proteomes" id="UP000054709">
    <property type="component" value="Unassembled WGS sequence"/>
</dbReference>
<dbReference type="InterPro" id="IPR011010">
    <property type="entry name" value="DNA_brk_join_enz"/>
</dbReference>
<dbReference type="InterPro" id="IPR010998">
    <property type="entry name" value="Integrase_recombinase_N"/>
</dbReference>
<dbReference type="Pfam" id="PF14659">
    <property type="entry name" value="Phage_int_SAM_3"/>
    <property type="match status" value="1"/>
</dbReference>
<keyword evidence="3" id="KW-0238">DNA-binding</keyword>
<evidence type="ECO:0000313" key="7">
    <source>
        <dbReference type="EMBL" id="KTD88134.1"/>
    </source>
</evidence>
<dbReference type="PROSITE" id="PS51898">
    <property type="entry name" value="TYR_RECOMBINASE"/>
    <property type="match status" value="1"/>
</dbReference>
<dbReference type="GO" id="GO:0006310">
    <property type="term" value="P:DNA recombination"/>
    <property type="evidence" value="ECO:0007669"/>
    <property type="project" value="UniProtKB-KW"/>
</dbReference>
<dbReference type="GO" id="GO:0015074">
    <property type="term" value="P:DNA integration"/>
    <property type="evidence" value="ECO:0007669"/>
    <property type="project" value="UniProtKB-KW"/>
</dbReference>
<keyword evidence="2" id="KW-0229">DNA integration</keyword>
<gene>
    <name evidence="7" type="ORF">UQ64_06475</name>
</gene>
<evidence type="ECO:0000256" key="3">
    <source>
        <dbReference type="ARBA" id="ARBA00023125"/>
    </source>
</evidence>
<protein>
    <recommendedName>
        <fullName evidence="6">Tyr recombinase domain-containing protein</fullName>
    </recommendedName>
</protein>
<dbReference type="PANTHER" id="PTHR30349:SF64">
    <property type="entry name" value="PROPHAGE INTEGRASE INTD-RELATED"/>
    <property type="match status" value="1"/>
</dbReference>
<dbReference type="SUPFAM" id="SSF56349">
    <property type="entry name" value="DNA breaking-rejoining enzymes"/>
    <property type="match status" value="1"/>
</dbReference>
<dbReference type="EMBL" id="LCZJ02000015">
    <property type="protein sequence ID" value="KTD88134.1"/>
    <property type="molecule type" value="Genomic_DNA"/>
</dbReference>
<feature type="region of interest" description="Disordered" evidence="5">
    <location>
        <begin position="19"/>
        <end position="38"/>
    </location>
</feature>
<sequence length="383" mass="44080">MKGKVFKRGKTWTYVVDLPPDPATGQRNQKKKGGFPSQKEADRALVALLASVHKGDYVPENNLTITAFFEIWLKEYALQKYKATVFDVEESIINSRIIPVIGRQKLQQIKPLTINRFYNGLLEKYSPDYVRHIHAILRKAFRQAVKWEMIASNPMEKVEAPKLRRKEMKTWSMEQCLHFLDTAEGHVHYIVFSLAIHTGMRKGEVLGLRWGDIDWEGKSLKIQQTVNWTPSKGIIIQDTKTSSSARRIPIGDMLISDLNERLQIIENDKQEIGVENYKDHDLVCCYGNGEPIKPRRVTETFAFLTEKSELPKIRFHDLRHSHASMLLNNGINAKIGAERLGHSSVQIYLDRYSHLLPDMQRDAADLIDTKMKMSKKPEDQTTP</sequence>
<evidence type="ECO:0000259" key="6">
    <source>
        <dbReference type="PROSITE" id="PS51898"/>
    </source>
</evidence>
<dbReference type="PANTHER" id="PTHR30349">
    <property type="entry name" value="PHAGE INTEGRASE-RELATED"/>
    <property type="match status" value="1"/>
</dbReference>
<dbReference type="InterPro" id="IPR050090">
    <property type="entry name" value="Tyrosine_recombinase_XerCD"/>
</dbReference>